<dbReference type="SMART" id="SM00248">
    <property type="entry name" value="ANK"/>
    <property type="match status" value="7"/>
</dbReference>
<gene>
    <name evidence="5" type="ORF">IMSHALPRED_009220</name>
</gene>
<protein>
    <submittedName>
        <fullName evidence="5">Uncharacterized protein</fullName>
    </submittedName>
</protein>
<dbReference type="PANTHER" id="PTHR24198:SF165">
    <property type="entry name" value="ANKYRIN REPEAT-CONTAINING PROTEIN-RELATED"/>
    <property type="match status" value="1"/>
</dbReference>
<dbReference type="PROSITE" id="PS50297">
    <property type="entry name" value="ANK_REP_REGION"/>
    <property type="match status" value="3"/>
</dbReference>
<feature type="repeat" description="ANK" evidence="3">
    <location>
        <begin position="358"/>
        <end position="390"/>
    </location>
</feature>
<accession>A0A8H3EPY3</accession>
<evidence type="ECO:0000313" key="6">
    <source>
        <dbReference type="Proteomes" id="UP000664534"/>
    </source>
</evidence>
<sequence>MDPFSTAAGVVSIFDTVTRLSSAISRFKEDYKLADADLDMARQHALLLKEEIRALESKKASHHPPPHKSAKGQDGFDRAAGSSHLVSEEASFAKAMSTACELLSTIEASFPLRSEPHTWRSKVRWAMKDKQVLLQVKERLKSAESTLQGIAAMEQLRVSHAIYGILRQQQSTLDRIQSGEISTNVILKMAAINQSSPLPSVLQVQLSEIKPMSKQSIQVISKPTKLLPWTVRFDRWGFSAQLVALPKDKGQSYQAAVHISLLGKMYTVQLQMSCRNFSFDRMLHVRNIVPNDSAMTVACRTGDFDSARKLLSSGAAHGSDITLAGWPMLDYAIESGSARLVRLLLEHGAHPDMAYGEHNMTALQSCFLRGHLEIARLLLTRGANIEYIDSDGYSVLSYLWIIDNSSEKSMDFMRLCLANEFAEVNACDSRGWSAFHRAAAVGTPEDVEAFLRLGASLTLRAEWYGWTALFFAASHDNVETFRMIVRHSATDVYESLDGDGWTLLHCCIYFGAPRVMRLILQNGVDVNQLSHPAPLPEDPELSYKELTPSDIAIYIGPNRYQMFLEALAETGRDVDLEGKKDIFWDAIPDTLREDSEAAGKPRPIYGAEDVDDDRWTLLHWASYNGSSKVKKLLLLKGADPEHLDAISLEENPTLLTTSPFEGR</sequence>
<dbReference type="AlphaFoldDB" id="A0A8H3EPY3"/>
<feature type="repeat" description="ANK" evidence="3">
    <location>
        <begin position="613"/>
        <end position="645"/>
    </location>
</feature>
<name>A0A8H3EPY3_9LECA</name>
<feature type="repeat" description="ANK" evidence="3">
    <location>
        <begin position="430"/>
        <end position="462"/>
    </location>
</feature>
<dbReference type="OrthoDB" id="539213at2759"/>
<dbReference type="Pfam" id="PF00023">
    <property type="entry name" value="Ank"/>
    <property type="match status" value="1"/>
</dbReference>
<organism evidence="5 6">
    <name type="scientific">Imshaugia aleurites</name>
    <dbReference type="NCBI Taxonomy" id="172621"/>
    <lineage>
        <taxon>Eukaryota</taxon>
        <taxon>Fungi</taxon>
        <taxon>Dikarya</taxon>
        <taxon>Ascomycota</taxon>
        <taxon>Pezizomycotina</taxon>
        <taxon>Lecanoromycetes</taxon>
        <taxon>OSLEUM clade</taxon>
        <taxon>Lecanoromycetidae</taxon>
        <taxon>Lecanorales</taxon>
        <taxon>Lecanorineae</taxon>
        <taxon>Parmeliaceae</taxon>
        <taxon>Imshaugia</taxon>
    </lineage>
</organism>
<dbReference type="InterPro" id="IPR002110">
    <property type="entry name" value="Ankyrin_rpt"/>
</dbReference>
<dbReference type="PROSITE" id="PS50088">
    <property type="entry name" value="ANK_REPEAT"/>
    <property type="match status" value="5"/>
</dbReference>
<evidence type="ECO:0000256" key="1">
    <source>
        <dbReference type="ARBA" id="ARBA00022737"/>
    </source>
</evidence>
<proteinExistence type="predicted"/>
<comment type="caution">
    <text evidence="5">The sequence shown here is derived from an EMBL/GenBank/DDBJ whole genome shotgun (WGS) entry which is preliminary data.</text>
</comment>
<reference evidence="5" key="1">
    <citation type="submission" date="2021-03" db="EMBL/GenBank/DDBJ databases">
        <authorList>
            <person name="Tagirdzhanova G."/>
        </authorList>
    </citation>
    <scope>NUCLEOTIDE SEQUENCE</scope>
</reference>
<feature type="region of interest" description="Disordered" evidence="4">
    <location>
        <begin position="57"/>
        <end position="80"/>
    </location>
</feature>
<dbReference type="Gene3D" id="1.25.40.20">
    <property type="entry name" value="Ankyrin repeat-containing domain"/>
    <property type="match status" value="1"/>
</dbReference>
<dbReference type="Pfam" id="PF12796">
    <property type="entry name" value="Ank_2"/>
    <property type="match status" value="2"/>
</dbReference>
<dbReference type="InterPro" id="IPR036770">
    <property type="entry name" value="Ankyrin_rpt-contain_sf"/>
</dbReference>
<feature type="repeat" description="ANK" evidence="3">
    <location>
        <begin position="324"/>
        <end position="356"/>
    </location>
</feature>
<keyword evidence="2 3" id="KW-0040">ANK repeat</keyword>
<evidence type="ECO:0000256" key="3">
    <source>
        <dbReference type="PROSITE-ProRule" id="PRU00023"/>
    </source>
</evidence>
<dbReference type="Proteomes" id="UP000664534">
    <property type="component" value="Unassembled WGS sequence"/>
</dbReference>
<keyword evidence="1" id="KW-0677">Repeat</keyword>
<feature type="compositionally biased region" description="Basic residues" evidence="4">
    <location>
        <begin position="60"/>
        <end position="70"/>
    </location>
</feature>
<evidence type="ECO:0000256" key="2">
    <source>
        <dbReference type="ARBA" id="ARBA00023043"/>
    </source>
</evidence>
<keyword evidence="6" id="KW-1185">Reference proteome</keyword>
<evidence type="ECO:0000256" key="4">
    <source>
        <dbReference type="SAM" id="MobiDB-lite"/>
    </source>
</evidence>
<dbReference type="EMBL" id="CAJPDT010000007">
    <property type="protein sequence ID" value="CAF9910519.1"/>
    <property type="molecule type" value="Genomic_DNA"/>
</dbReference>
<dbReference type="SUPFAM" id="SSF48403">
    <property type="entry name" value="Ankyrin repeat"/>
    <property type="match status" value="1"/>
</dbReference>
<dbReference type="PANTHER" id="PTHR24198">
    <property type="entry name" value="ANKYRIN REPEAT AND PROTEIN KINASE DOMAIN-CONTAINING PROTEIN"/>
    <property type="match status" value="1"/>
</dbReference>
<feature type="repeat" description="ANK" evidence="3">
    <location>
        <begin position="499"/>
        <end position="531"/>
    </location>
</feature>
<evidence type="ECO:0000313" key="5">
    <source>
        <dbReference type="EMBL" id="CAF9910519.1"/>
    </source>
</evidence>